<feature type="compositionally biased region" description="Polar residues" evidence="1">
    <location>
        <begin position="39"/>
        <end position="51"/>
    </location>
</feature>
<sequence>MAPTDSGSKQDTDFELPSPSENGFHVSWPADFGFKPASSAPNSPTVQSSPSVRPKAFSSISEESEQSVSETEHRNDDIGLTNESRGKDITATLSMLEGAPTMKNAGSSTGPQLLKTRSGTSRLSQTNSKDGGQNLVHNARSDRVPSYMLPTPASEARKNNTIPPPGVVRNNASTPSLSTRRASQNVKVPFTNDPSKGRFPAPDKQTSVSELCGAGRSGCVTPINFVSRSATPVARPSVGSQLQGQTTTTTPKPNAKTEPNQRVSIGHIRISRQSPHPIETSRDGTFPPTRPRSGSKGKAVLNNLKGLFSVRRHGPPTPGHSGRRFSIGSRKSVSTEADVPDVPALPTVPPMPAVPTGSALPESRLKSTPKSILVKKTATEENQSSNSEASKESCISPRFRRKSTGEGDLLKEVPEKDRPSLHRKTSKHKVAATESNQEGSEKPTSDSIALMEMVLTLRQQASREDDLVRKERMTSFAQVMLDTVTNAVEAERNMYAAMQAAEQAKMSYMMTQQSVQEMNKIVSTSHQQPLFKKKKRADNNV</sequence>
<keyword evidence="3" id="KW-1185">Reference proteome</keyword>
<comment type="caution">
    <text evidence="2">The sequence shown here is derived from an EMBL/GenBank/DDBJ whole genome shotgun (WGS) entry which is preliminary data.</text>
</comment>
<feature type="region of interest" description="Disordered" evidence="1">
    <location>
        <begin position="522"/>
        <end position="541"/>
    </location>
</feature>
<gene>
    <name evidence="2" type="ORF">AWRI4620_LOCUS9697</name>
</gene>
<evidence type="ECO:0000256" key="1">
    <source>
        <dbReference type="SAM" id="MobiDB-lite"/>
    </source>
</evidence>
<accession>A0A9N8KXR5</accession>
<reference evidence="2" key="1">
    <citation type="submission" date="2020-06" db="EMBL/GenBank/DDBJ databases">
        <authorList>
            <person name="Onetto C."/>
        </authorList>
    </citation>
    <scope>NUCLEOTIDE SEQUENCE</scope>
</reference>
<feature type="compositionally biased region" description="Basic residues" evidence="1">
    <location>
        <begin position="531"/>
        <end position="541"/>
    </location>
</feature>
<feature type="compositionally biased region" description="Polar residues" evidence="1">
    <location>
        <begin position="170"/>
        <end position="186"/>
    </location>
</feature>
<feature type="region of interest" description="Disordered" evidence="1">
    <location>
        <begin position="232"/>
        <end position="445"/>
    </location>
</feature>
<dbReference type="OrthoDB" id="3896449at2759"/>
<feature type="compositionally biased region" description="Low complexity" evidence="1">
    <location>
        <begin position="58"/>
        <end position="69"/>
    </location>
</feature>
<evidence type="ECO:0000313" key="3">
    <source>
        <dbReference type="Proteomes" id="UP000745764"/>
    </source>
</evidence>
<evidence type="ECO:0000313" key="2">
    <source>
        <dbReference type="EMBL" id="CAD0115442.1"/>
    </source>
</evidence>
<dbReference type="EMBL" id="CAINUL010000019">
    <property type="protein sequence ID" value="CAD0115442.1"/>
    <property type="molecule type" value="Genomic_DNA"/>
</dbReference>
<feature type="compositionally biased region" description="Basic and acidic residues" evidence="1">
    <location>
        <begin position="403"/>
        <end position="420"/>
    </location>
</feature>
<protein>
    <submittedName>
        <fullName evidence="2">Uncharacterized protein</fullName>
    </submittedName>
</protein>
<organism evidence="2 3">
    <name type="scientific">Aureobasidium uvarum</name>
    <dbReference type="NCBI Taxonomy" id="2773716"/>
    <lineage>
        <taxon>Eukaryota</taxon>
        <taxon>Fungi</taxon>
        <taxon>Dikarya</taxon>
        <taxon>Ascomycota</taxon>
        <taxon>Pezizomycotina</taxon>
        <taxon>Dothideomycetes</taxon>
        <taxon>Dothideomycetidae</taxon>
        <taxon>Dothideales</taxon>
        <taxon>Saccotheciaceae</taxon>
        <taxon>Aureobasidium</taxon>
    </lineage>
</organism>
<feature type="compositionally biased region" description="Polar residues" evidence="1">
    <location>
        <begin position="104"/>
        <end position="131"/>
    </location>
</feature>
<feature type="region of interest" description="Disordered" evidence="1">
    <location>
        <begin position="1"/>
        <end position="208"/>
    </location>
</feature>
<feature type="compositionally biased region" description="Basic residues" evidence="1">
    <location>
        <begin position="421"/>
        <end position="430"/>
    </location>
</feature>
<dbReference type="AlphaFoldDB" id="A0A9N8KXR5"/>
<name>A0A9N8KXR5_9PEZI</name>
<proteinExistence type="predicted"/>
<dbReference type="Proteomes" id="UP000745764">
    <property type="component" value="Unassembled WGS sequence"/>
</dbReference>